<organism evidence="1 2">
    <name type="scientific">Fibrella rubiginis</name>
    <dbReference type="NCBI Taxonomy" id="2817060"/>
    <lineage>
        <taxon>Bacteria</taxon>
        <taxon>Pseudomonadati</taxon>
        <taxon>Bacteroidota</taxon>
        <taxon>Cytophagia</taxon>
        <taxon>Cytophagales</taxon>
        <taxon>Spirosomataceae</taxon>
        <taxon>Fibrella</taxon>
    </lineage>
</organism>
<reference evidence="1" key="1">
    <citation type="submission" date="2021-03" db="EMBL/GenBank/DDBJ databases">
        <title>Fibrella sp. HMF5335 genome sequencing and assembly.</title>
        <authorList>
            <person name="Kang H."/>
            <person name="Kim H."/>
            <person name="Bae S."/>
            <person name="Joh K."/>
        </authorList>
    </citation>
    <scope>NUCLEOTIDE SEQUENCE</scope>
    <source>
        <strain evidence="1">HMF5335</strain>
    </source>
</reference>
<evidence type="ECO:0008006" key="3">
    <source>
        <dbReference type="Google" id="ProtNLM"/>
    </source>
</evidence>
<evidence type="ECO:0000313" key="1">
    <source>
        <dbReference type="EMBL" id="MBO0937248.1"/>
    </source>
</evidence>
<dbReference type="RefSeq" id="WP_207364799.1">
    <property type="nucleotide sequence ID" value="NZ_JAFMYV010000005.1"/>
</dbReference>
<evidence type="ECO:0000313" key="2">
    <source>
        <dbReference type="Proteomes" id="UP000664034"/>
    </source>
</evidence>
<dbReference type="EMBL" id="JAFMYV010000005">
    <property type="protein sequence ID" value="MBO0937248.1"/>
    <property type="molecule type" value="Genomic_DNA"/>
</dbReference>
<keyword evidence="2" id="KW-1185">Reference proteome</keyword>
<dbReference type="PROSITE" id="PS51257">
    <property type="entry name" value="PROKAR_LIPOPROTEIN"/>
    <property type="match status" value="1"/>
</dbReference>
<proteinExistence type="predicted"/>
<comment type="caution">
    <text evidence="1">The sequence shown here is derived from an EMBL/GenBank/DDBJ whole genome shotgun (WGS) entry which is preliminary data.</text>
</comment>
<protein>
    <recommendedName>
        <fullName evidence="3">Lipocalin-like domain-containing protein</fullName>
    </recommendedName>
</protein>
<gene>
    <name evidence="1" type="ORF">J2I47_11890</name>
</gene>
<accession>A0A939GIV9</accession>
<dbReference type="AlphaFoldDB" id="A0A939GIV9"/>
<dbReference type="Proteomes" id="UP000664034">
    <property type="component" value="Unassembled WGS sequence"/>
</dbReference>
<sequence length="134" mass="14868">MKTLLSLFLLAIVWQGCTKNNVPPVTPDPKVPGSWKITSLIDNNGRDRTSRYSAYNFDFLDSGELQVKQGTTVVKKGTWSTGSSYWTTTIVIKISGVLPEEDLGDLNEDWRIITKSDTRVDVQNGGGKKLTFAK</sequence>
<name>A0A939GIV9_9BACT</name>